<gene>
    <name evidence="1" type="ORF">VSDG_05490</name>
</gene>
<dbReference type="EMBL" id="LJZO01000020">
    <property type="protein sequence ID" value="ROV96457.1"/>
    <property type="molecule type" value="Genomic_DNA"/>
</dbReference>
<dbReference type="Pfam" id="PF00106">
    <property type="entry name" value="adh_short"/>
    <property type="match status" value="1"/>
</dbReference>
<dbReference type="GO" id="GO:0016616">
    <property type="term" value="F:oxidoreductase activity, acting on the CH-OH group of donors, NAD or NADP as acceptor"/>
    <property type="evidence" value="ECO:0007669"/>
    <property type="project" value="TreeGrafter"/>
</dbReference>
<proteinExistence type="predicted"/>
<protein>
    <recommendedName>
        <fullName evidence="3">Ketoreductase (KR) domain-containing protein</fullName>
    </recommendedName>
</protein>
<dbReference type="InterPro" id="IPR036291">
    <property type="entry name" value="NAD(P)-bd_dom_sf"/>
</dbReference>
<dbReference type="OrthoDB" id="5296at2759"/>
<name>A0A423VZF6_CYTCH</name>
<dbReference type="PRINTS" id="PR00081">
    <property type="entry name" value="GDHRDH"/>
</dbReference>
<dbReference type="InterPro" id="IPR002347">
    <property type="entry name" value="SDR_fam"/>
</dbReference>
<evidence type="ECO:0000313" key="1">
    <source>
        <dbReference type="EMBL" id="ROV96457.1"/>
    </source>
</evidence>
<evidence type="ECO:0000313" key="2">
    <source>
        <dbReference type="Proteomes" id="UP000284375"/>
    </source>
</evidence>
<dbReference type="PANTHER" id="PTHR45458:SF1">
    <property type="entry name" value="SHORT CHAIN DEHYDROGENASE"/>
    <property type="match status" value="1"/>
</dbReference>
<evidence type="ECO:0008006" key="3">
    <source>
        <dbReference type="Google" id="ProtNLM"/>
    </source>
</evidence>
<comment type="caution">
    <text evidence="1">The sequence shown here is derived from an EMBL/GenBank/DDBJ whole genome shotgun (WGS) entry which is preliminary data.</text>
</comment>
<dbReference type="SUPFAM" id="SSF51735">
    <property type="entry name" value="NAD(P)-binding Rossmann-fold domains"/>
    <property type="match status" value="1"/>
</dbReference>
<reference evidence="1 2" key="1">
    <citation type="submission" date="2015-09" db="EMBL/GenBank/DDBJ databases">
        <title>Host preference determinants of Valsa canker pathogens revealed by comparative genomics.</title>
        <authorList>
            <person name="Yin Z."/>
            <person name="Huang L."/>
        </authorList>
    </citation>
    <scope>NUCLEOTIDE SEQUENCE [LARGE SCALE GENOMIC DNA]</scope>
    <source>
        <strain evidence="1 2">YSFL</strain>
    </source>
</reference>
<dbReference type="Gene3D" id="3.40.50.720">
    <property type="entry name" value="NAD(P)-binding Rossmann-like Domain"/>
    <property type="match status" value="1"/>
</dbReference>
<accession>A0A423VZF6</accession>
<dbReference type="InterPro" id="IPR052184">
    <property type="entry name" value="SDR_enzymes"/>
</dbReference>
<sequence>MQPSIAPRHALIIGAKQGIGLHLLKKLHAKGWTVHASVRSLTKDAESIAESRLSEIATQTYKIDILNEATIEAAVKNYGNKPLDLLIHCAGVGPKPEDLWDHTGDVLVEKLRVNTVGPFLIAKHFFPALKLSQAGKIINMTSNMGSLTSWKTMDAESGYQVPGNKRHHLSPSIAFTQDEFLQK</sequence>
<dbReference type="AlphaFoldDB" id="A0A423VZF6"/>
<organism evidence="1 2">
    <name type="scientific">Cytospora chrysosperma</name>
    <name type="common">Cytospora canker fungus</name>
    <name type="synonym">Sphaeria chrysosperma</name>
    <dbReference type="NCBI Taxonomy" id="252740"/>
    <lineage>
        <taxon>Eukaryota</taxon>
        <taxon>Fungi</taxon>
        <taxon>Dikarya</taxon>
        <taxon>Ascomycota</taxon>
        <taxon>Pezizomycotina</taxon>
        <taxon>Sordariomycetes</taxon>
        <taxon>Sordariomycetidae</taxon>
        <taxon>Diaporthales</taxon>
        <taxon>Cytosporaceae</taxon>
        <taxon>Cytospora</taxon>
    </lineage>
</organism>
<dbReference type="Proteomes" id="UP000284375">
    <property type="component" value="Unassembled WGS sequence"/>
</dbReference>
<dbReference type="STRING" id="252740.A0A423VZF6"/>
<dbReference type="PANTHER" id="PTHR45458">
    <property type="entry name" value="SHORT-CHAIN DEHYDROGENASE/REDUCTASE SDR"/>
    <property type="match status" value="1"/>
</dbReference>
<keyword evidence="2" id="KW-1185">Reference proteome</keyword>